<reference evidence="2" key="1">
    <citation type="submission" date="2024-05" db="EMBL/GenBank/DDBJ databases">
        <authorList>
            <person name="Kim S."/>
            <person name="Heo J."/>
            <person name="Choi H."/>
            <person name="Choi Y."/>
            <person name="Kwon S.-W."/>
            <person name="Kim Y."/>
        </authorList>
    </citation>
    <scope>NUCLEOTIDE SEQUENCE</scope>
    <source>
        <strain evidence="2">KACC 23697</strain>
    </source>
</reference>
<keyword evidence="1" id="KW-0732">Signal</keyword>
<name>A0AAU7K6J2_9SPHI</name>
<accession>A0AAU7K6J2</accession>
<feature type="signal peptide" evidence="1">
    <location>
        <begin position="1"/>
        <end position="22"/>
    </location>
</feature>
<protein>
    <recommendedName>
        <fullName evidence="3">Lipoprotein</fullName>
    </recommendedName>
</protein>
<dbReference type="RefSeq" id="WP_406825425.1">
    <property type="nucleotide sequence ID" value="NZ_CP157485.1"/>
</dbReference>
<gene>
    <name evidence="2" type="ORF">ABEG20_00285</name>
</gene>
<dbReference type="AlphaFoldDB" id="A0AAU7K6J2"/>
<evidence type="ECO:0000313" key="2">
    <source>
        <dbReference type="EMBL" id="XBO48036.1"/>
    </source>
</evidence>
<proteinExistence type="predicted"/>
<dbReference type="EMBL" id="CP157485">
    <property type="protein sequence ID" value="XBO48036.1"/>
    <property type="molecule type" value="Genomic_DNA"/>
</dbReference>
<feature type="chain" id="PRO_5043459243" description="Lipoprotein" evidence="1">
    <location>
        <begin position="23"/>
        <end position="140"/>
    </location>
</feature>
<evidence type="ECO:0008006" key="3">
    <source>
        <dbReference type="Google" id="ProtNLM"/>
    </source>
</evidence>
<sequence>MKKLIFSVLAIVVMGGASLFNACKKETSEPTGCGNGGGGIVGVTDKTITFWMAKDFGCGPLNFVSVTSKTDNNSNYRFISASNSITVYNIQQPTCEASGTVSVLVDRGRTYTYKFKCNSREFTGEFSTDCANTCQLVEIK</sequence>
<organism evidence="2">
    <name type="scientific">Pedobacter sp. KACC 23697</name>
    <dbReference type="NCBI Taxonomy" id="3149230"/>
    <lineage>
        <taxon>Bacteria</taxon>
        <taxon>Pseudomonadati</taxon>
        <taxon>Bacteroidota</taxon>
        <taxon>Sphingobacteriia</taxon>
        <taxon>Sphingobacteriales</taxon>
        <taxon>Sphingobacteriaceae</taxon>
        <taxon>Pedobacter</taxon>
    </lineage>
</organism>
<evidence type="ECO:0000256" key="1">
    <source>
        <dbReference type="SAM" id="SignalP"/>
    </source>
</evidence>